<dbReference type="Proteomes" id="UP000243006">
    <property type="component" value="Unassembled WGS sequence"/>
</dbReference>
<dbReference type="AlphaFoldDB" id="A0A1Y3EJZ3"/>
<proteinExistence type="predicted"/>
<feature type="region of interest" description="Disordered" evidence="1">
    <location>
        <begin position="21"/>
        <end position="41"/>
    </location>
</feature>
<comment type="caution">
    <text evidence="2">The sequence shown here is derived from an EMBL/GenBank/DDBJ whole genome shotgun (WGS) entry which is preliminary data.</text>
</comment>
<gene>
    <name evidence="2" type="ORF">D917_02056</name>
</gene>
<evidence type="ECO:0000313" key="2">
    <source>
        <dbReference type="EMBL" id="OUC45040.1"/>
    </source>
</evidence>
<reference evidence="2 3" key="1">
    <citation type="submission" date="2015-04" db="EMBL/GenBank/DDBJ databases">
        <title>Draft genome of the roundworm Trichinella nativa.</title>
        <authorList>
            <person name="Mitreva M."/>
        </authorList>
    </citation>
    <scope>NUCLEOTIDE SEQUENCE [LARGE SCALE GENOMIC DNA]</scope>
    <source>
        <strain evidence="2 3">ISS45</strain>
    </source>
</reference>
<evidence type="ECO:0000256" key="1">
    <source>
        <dbReference type="SAM" id="MobiDB-lite"/>
    </source>
</evidence>
<evidence type="ECO:0000313" key="3">
    <source>
        <dbReference type="Proteomes" id="UP000243006"/>
    </source>
</evidence>
<organism evidence="2 3">
    <name type="scientific">Trichinella nativa</name>
    <dbReference type="NCBI Taxonomy" id="6335"/>
    <lineage>
        <taxon>Eukaryota</taxon>
        <taxon>Metazoa</taxon>
        <taxon>Ecdysozoa</taxon>
        <taxon>Nematoda</taxon>
        <taxon>Enoplea</taxon>
        <taxon>Dorylaimia</taxon>
        <taxon>Trichinellida</taxon>
        <taxon>Trichinellidae</taxon>
        <taxon>Trichinella</taxon>
    </lineage>
</organism>
<feature type="non-terminal residue" evidence="2">
    <location>
        <position position="41"/>
    </location>
</feature>
<accession>A0A1Y3EJZ3</accession>
<sequence length="41" mass="4803">MMNRLIYLLKDFYREPASERRPLNSLVELPCQPPEGDPSPE</sequence>
<dbReference type="EMBL" id="LVZM01010916">
    <property type="protein sequence ID" value="OUC45040.1"/>
    <property type="molecule type" value="Genomic_DNA"/>
</dbReference>
<name>A0A1Y3EJZ3_9BILA</name>
<protein>
    <submittedName>
        <fullName evidence="2">Uncharacterized protein</fullName>
    </submittedName>
</protein>
<feature type="compositionally biased region" description="Pro residues" evidence="1">
    <location>
        <begin position="31"/>
        <end position="41"/>
    </location>
</feature>